<gene>
    <name evidence="1" type="ORF">B0A50_08351</name>
</gene>
<organism evidence="1 2">
    <name type="scientific">Salinomyces thailandicus</name>
    <dbReference type="NCBI Taxonomy" id="706561"/>
    <lineage>
        <taxon>Eukaryota</taxon>
        <taxon>Fungi</taxon>
        <taxon>Dikarya</taxon>
        <taxon>Ascomycota</taxon>
        <taxon>Pezizomycotina</taxon>
        <taxon>Dothideomycetes</taxon>
        <taxon>Dothideomycetidae</taxon>
        <taxon>Mycosphaerellales</taxon>
        <taxon>Teratosphaeriaceae</taxon>
        <taxon>Salinomyces</taxon>
    </lineage>
</organism>
<dbReference type="EMBL" id="NAJL01000082">
    <property type="protein sequence ID" value="TKA22185.1"/>
    <property type="molecule type" value="Genomic_DNA"/>
</dbReference>
<dbReference type="InterPro" id="IPR022085">
    <property type="entry name" value="OpdG"/>
</dbReference>
<sequence length="204" mass="22888">MSLSSDWAQSQRNGWLCYLYGEDTGTGTKELPAQSIQSQLVTILSNLIDKELSPTECATKTAVLLRDESDFRGFCNNLWGMYFGAVEHFASEDVLQALVYYIVALAQLPDAMNDGHDEGLWKDLPDFKLNLVERFQGPEQYTRKHTSPASPESAAATWLNMNVWTELMARNEDAQEFGDLAGYAVLGLQTLIMALEHSPETRRD</sequence>
<evidence type="ECO:0000313" key="2">
    <source>
        <dbReference type="Proteomes" id="UP000308549"/>
    </source>
</evidence>
<name>A0A4U0TKN3_9PEZI</name>
<dbReference type="AlphaFoldDB" id="A0A4U0TKN3"/>
<protein>
    <submittedName>
        <fullName evidence="1">Uncharacterized protein</fullName>
    </submittedName>
</protein>
<proteinExistence type="predicted"/>
<dbReference type="Pfam" id="PF12311">
    <property type="entry name" value="DUF3632"/>
    <property type="match status" value="1"/>
</dbReference>
<accession>A0A4U0TKN3</accession>
<keyword evidence="2" id="KW-1185">Reference proteome</keyword>
<evidence type="ECO:0000313" key="1">
    <source>
        <dbReference type="EMBL" id="TKA22185.1"/>
    </source>
</evidence>
<dbReference type="Proteomes" id="UP000308549">
    <property type="component" value="Unassembled WGS sequence"/>
</dbReference>
<comment type="caution">
    <text evidence="1">The sequence shown here is derived from an EMBL/GenBank/DDBJ whole genome shotgun (WGS) entry which is preliminary data.</text>
</comment>
<reference evidence="1 2" key="1">
    <citation type="submission" date="2017-03" db="EMBL/GenBank/DDBJ databases">
        <title>Genomes of endolithic fungi from Antarctica.</title>
        <authorList>
            <person name="Coleine C."/>
            <person name="Masonjones S."/>
            <person name="Stajich J.E."/>
        </authorList>
    </citation>
    <scope>NUCLEOTIDE SEQUENCE [LARGE SCALE GENOMIC DNA]</scope>
    <source>
        <strain evidence="1 2">CCFEE 6315</strain>
    </source>
</reference>
<dbReference type="OrthoDB" id="3350591at2759"/>